<accession>A0A7J6X6L0</accession>
<organism evidence="2 3">
    <name type="scientific">Thalictrum thalictroides</name>
    <name type="common">Rue-anemone</name>
    <name type="synonym">Anemone thalictroides</name>
    <dbReference type="NCBI Taxonomy" id="46969"/>
    <lineage>
        <taxon>Eukaryota</taxon>
        <taxon>Viridiplantae</taxon>
        <taxon>Streptophyta</taxon>
        <taxon>Embryophyta</taxon>
        <taxon>Tracheophyta</taxon>
        <taxon>Spermatophyta</taxon>
        <taxon>Magnoliopsida</taxon>
        <taxon>Ranunculales</taxon>
        <taxon>Ranunculaceae</taxon>
        <taxon>Thalictroideae</taxon>
        <taxon>Thalictrum</taxon>
    </lineage>
</organism>
<gene>
    <name evidence="2" type="ORF">FRX31_005007</name>
</gene>
<keyword evidence="3" id="KW-1185">Reference proteome</keyword>
<dbReference type="Proteomes" id="UP000554482">
    <property type="component" value="Unassembled WGS sequence"/>
</dbReference>
<evidence type="ECO:0000313" key="2">
    <source>
        <dbReference type="EMBL" id="KAF5205406.1"/>
    </source>
</evidence>
<protein>
    <submittedName>
        <fullName evidence="2">Uncharacterized protein</fullName>
    </submittedName>
</protein>
<evidence type="ECO:0000256" key="1">
    <source>
        <dbReference type="SAM" id="MobiDB-lite"/>
    </source>
</evidence>
<evidence type="ECO:0000313" key="3">
    <source>
        <dbReference type="Proteomes" id="UP000554482"/>
    </source>
</evidence>
<sequence length="113" mass="13029">DLHVSLQSLGHGYTFREILVSMWLSTSPGMFFSEVSTERESRYLIDVMKNRATKLCSLQIRLSLANQNLDSQSILPMMFTLSKECMQDHETTSSRDRAHDWKDRDANKKSVAE</sequence>
<feature type="region of interest" description="Disordered" evidence="1">
    <location>
        <begin position="89"/>
        <end position="113"/>
    </location>
</feature>
<comment type="caution">
    <text evidence="2">The sequence shown here is derived from an EMBL/GenBank/DDBJ whole genome shotgun (WGS) entry which is preliminary data.</text>
</comment>
<name>A0A7J6X6L0_THATH</name>
<feature type="non-terminal residue" evidence="2">
    <location>
        <position position="1"/>
    </location>
</feature>
<reference evidence="2 3" key="1">
    <citation type="submission" date="2020-06" db="EMBL/GenBank/DDBJ databases">
        <title>Transcriptomic and genomic resources for Thalictrum thalictroides and T. hernandezii: Facilitating candidate gene discovery in an emerging model plant lineage.</title>
        <authorList>
            <person name="Arias T."/>
            <person name="Riano-Pachon D.M."/>
            <person name="Di Stilio V.S."/>
        </authorList>
    </citation>
    <scope>NUCLEOTIDE SEQUENCE [LARGE SCALE GENOMIC DNA]</scope>
    <source>
        <strain evidence="3">cv. WT478/WT964</strain>
        <tissue evidence="2">Leaves</tissue>
    </source>
</reference>
<dbReference type="AlphaFoldDB" id="A0A7J6X6L0"/>
<proteinExistence type="predicted"/>
<dbReference type="EMBL" id="JABWDY010004115">
    <property type="protein sequence ID" value="KAF5205406.1"/>
    <property type="molecule type" value="Genomic_DNA"/>
</dbReference>